<evidence type="ECO:0000259" key="13">
    <source>
        <dbReference type="PROSITE" id="PS50972"/>
    </source>
</evidence>
<dbReference type="Gene3D" id="3.20.20.20">
    <property type="entry name" value="Dihydropteroate synthase-like"/>
    <property type="match status" value="1"/>
</dbReference>
<dbReference type="GO" id="GO:0005829">
    <property type="term" value="C:cytosol"/>
    <property type="evidence" value="ECO:0007669"/>
    <property type="project" value="TreeGrafter"/>
</dbReference>
<dbReference type="InterPro" id="IPR006390">
    <property type="entry name" value="DHP_synth_dom"/>
</dbReference>
<evidence type="ECO:0000256" key="6">
    <source>
        <dbReference type="ARBA" id="ARBA00016919"/>
    </source>
</evidence>
<dbReference type="PROSITE" id="PS00792">
    <property type="entry name" value="DHPS_1"/>
    <property type="match status" value="1"/>
</dbReference>
<dbReference type="InterPro" id="IPR000489">
    <property type="entry name" value="Pterin-binding_dom"/>
</dbReference>
<reference evidence="14 15" key="1">
    <citation type="submission" date="2016-10" db="EMBL/GenBank/DDBJ databases">
        <authorList>
            <person name="de Groot N.N."/>
        </authorList>
    </citation>
    <scope>NUCLEOTIDE SEQUENCE [LARGE SCALE GENOMIC DNA]</scope>
    <source>
        <strain evidence="14 15">DSM 15695</strain>
    </source>
</reference>
<dbReference type="AlphaFoldDB" id="A0A1H9BM43"/>
<keyword evidence="15" id="KW-1185">Reference proteome</keyword>
<dbReference type="PROSITE" id="PS50972">
    <property type="entry name" value="PTERIN_BINDING"/>
    <property type="match status" value="1"/>
</dbReference>
<dbReference type="OrthoDB" id="9811744at2"/>
<protein>
    <recommendedName>
        <fullName evidence="6 12">Dihydropteroate synthase</fullName>
        <shortName evidence="12">DHPS</shortName>
        <ecNumber evidence="5 12">2.5.1.15</ecNumber>
    </recommendedName>
    <alternativeName>
        <fullName evidence="11 12">Dihydropteroate pyrophosphorylase</fullName>
    </alternativeName>
</protein>
<dbReference type="Proteomes" id="UP000198833">
    <property type="component" value="Unassembled WGS sequence"/>
</dbReference>
<dbReference type="PANTHER" id="PTHR20941">
    <property type="entry name" value="FOLATE SYNTHESIS PROTEINS"/>
    <property type="match status" value="1"/>
</dbReference>
<dbReference type="Pfam" id="PF00809">
    <property type="entry name" value="Pterin_bind"/>
    <property type="match status" value="1"/>
</dbReference>
<dbReference type="PROSITE" id="PS00793">
    <property type="entry name" value="DHPS_2"/>
    <property type="match status" value="1"/>
</dbReference>
<dbReference type="EMBL" id="FOEN01000003">
    <property type="protein sequence ID" value="SEP89959.1"/>
    <property type="molecule type" value="Genomic_DNA"/>
</dbReference>
<feature type="domain" description="Pterin-binding" evidence="13">
    <location>
        <begin position="16"/>
        <end position="302"/>
    </location>
</feature>
<name>A0A1H9BM43_9LACT</name>
<comment type="function">
    <text evidence="12">Catalyzes the condensation of para-aminobenzoate (pABA) with 6-hydroxymethyl-7,8-dihydropterin diphosphate (DHPt-PP) to form 7,8-dihydropteroate (H2Pte), the immediate precursor of folate derivatives.</text>
</comment>
<evidence type="ECO:0000256" key="4">
    <source>
        <dbReference type="ARBA" id="ARBA00009503"/>
    </source>
</evidence>
<dbReference type="InterPro" id="IPR011005">
    <property type="entry name" value="Dihydropteroate_synth-like_sf"/>
</dbReference>
<comment type="catalytic activity">
    <reaction evidence="1">
        <text>(7,8-dihydropterin-6-yl)methyl diphosphate + 4-aminobenzoate = 7,8-dihydropteroate + diphosphate</text>
        <dbReference type="Rhea" id="RHEA:19949"/>
        <dbReference type="ChEBI" id="CHEBI:17836"/>
        <dbReference type="ChEBI" id="CHEBI:17839"/>
        <dbReference type="ChEBI" id="CHEBI:33019"/>
        <dbReference type="ChEBI" id="CHEBI:72950"/>
        <dbReference type="EC" id="2.5.1.15"/>
    </reaction>
</comment>
<dbReference type="EC" id="2.5.1.15" evidence="5 12"/>
<comment type="pathway">
    <text evidence="3 12">Cofactor biosynthesis; tetrahydrofolate biosynthesis; 7,8-dihydrofolate from 2-amino-4-hydroxy-6-hydroxymethyl-7,8-dihydropteridine diphosphate and 4-aminobenzoate: step 1/2.</text>
</comment>
<dbReference type="RefSeq" id="WP_092570760.1">
    <property type="nucleotide sequence ID" value="NZ_CP096206.2"/>
</dbReference>
<dbReference type="NCBIfam" id="TIGR01496">
    <property type="entry name" value="DHPS"/>
    <property type="match status" value="1"/>
</dbReference>
<keyword evidence="7 12" id="KW-0808">Transferase</keyword>
<evidence type="ECO:0000313" key="15">
    <source>
        <dbReference type="Proteomes" id="UP000198833"/>
    </source>
</evidence>
<dbReference type="PANTHER" id="PTHR20941:SF1">
    <property type="entry name" value="FOLIC ACID SYNTHESIS PROTEIN FOL1"/>
    <property type="match status" value="1"/>
</dbReference>
<sequence>MKFKYMGKEILPGQETCLCGIINVTPDSFSDGGKYNSVDKAVARAKELVADGAKMLDVGGESTRPGSTYVEIQEEIDRVVPAIKAIKAAVDVPLSVDTWKSEVAQAAIEAGADIVNDITGCLGDPKMAEVVSQSQAGLILMFNPVIARPEHPSSKIFPTFGAEDVFTPEELSQFETSDIVSLMGAYFNKSLALTDAAGIPRDRIMLDPGIGFGLTKKENLTLINQIDVIHQMGYLAYLGVSRKRFITNILADQGFDTDGQTVQGAENRDWGSAFLTSIAALKGVEVVRVHTIKPHLMAAAITDSVRLADRMEDINFKAYK</sequence>
<evidence type="ECO:0000256" key="2">
    <source>
        <dbReference type="ARBA" id="ARBA00001946"/>
    </source>
</evidence>
<evidence type="ECO:0000256" key="12">
    <source>
        <dbReference type="RuleBase" id="RU361205"/>
    </source>
</evidence>
<gene>
    <name evidence="14" type="ORF">SAMN04488558_10342</name>
</gene>
<comment type="similarity">
    <text evidence="4 12">Belongs to the DHPS family.</text>
</comment>
<dbReference type="GO" id="GO:0004156">
    <property type="term" value="F:dihydropteroate synthase activity"/>
    <property type="evidence" value="ECO:0007669"/>
    <property type="project" value="UniProtKB-EC"/>
</dbReference>
<evidence type="ECO:0000256" key="11">
    <source>
        <dbReference type="ARBA" id="ARBA00030193"/>
    </source>
</evidence>
<evidence type="ECO:0000256" key="1">
    <source>
        <dbReference type="ARBA" id="ARBA00000012"/>
    </source>
</evidence>
<comment type="cofactor">
    <cofactor evidence="2 12">
        <name>Mg(2+)</name>
        <dbReference type="ChEBI" id="CHEBI:18420"/>
    </cofactor>
</comment>
<organism evidence="14 15">
    <name type="scientific">Ignavigranum ruoffiae</name>
    <dbReference type="NCBI Taxonomy" id="89093"/>
    <lineage>
        <taxon>Bacteria</taxon>
        <taxon>Bacillati</taxon>
        <taxon>Bacillota</taxon>
        <taxon>Bacilli</taxon>
        <taxon>Lactobacillales</taxon>
        <taxon>Aerococcaceae</taxon>
        <taxon>Ignavigranum</taxon>
    </lineage>
</organism>
<keyword evidence="10 12" id="KW-0289">Folate biosynthesis</keyword>
<dbReference type="InterPro" id="IPR045031">
    <property type="entry name" value="DHP_synth-like"/>
</dbReference>
<accession>A0A1H9BM43</accession>
<dbReference type="GO" id="GO:0046654">
    <property type="term" value="P:tetrahydrofolate biosynthetic process"/>
    <property type="evidence" value="ECO:0007669"/>
    <property type="project" value="UniProtKB-UniPathway"/>
</dbReference>
<evidence type="ECO:0000256" key="7">
    <source>
        <dbReference type="ARBA" id="ARBA00022679"/>
    </source>
</evidence>
<evidence type="ECO:0000256" key="9">
    <source>
        <dbReference type="ARBA" id="ARBA00022842"/>
    </source>
</evidence>
<dbReference type="STRING" id="89093.SAMN04488558_10342"/>
<dbReference type="CDD" id="cd00739">
    <property type="entry name" value="DHPS"/>
    <property type="match status" value="1"/>
</dbReference>
<evidence type="ECO:0000256" key="5">
    <source>
        <dbReference type="ARBA" id="ARBA00012458"/>
    </source>
</evidence>
<proteinExistence type="inferred from homology"/>
<dbReference type="SUPFAM" id="SSF51717">
    <property type="entry name" value="Dihydropteroate synthetase-like"/>
    <property type="match status" value="1"/>
</dbReference>
<dbReference type="GO" id="GO:0046656">
    <property type="term" value="P:folic acid biosynthetic process"/>
    <property type="evidence" value="ECO:0007669"/>
    <property type="project" value="UniProtKB-KW"/>
</dbReference>
<dbReference type="GO" id="GO:0046872">
    <property type="term" value="F:metal ion binding"/>
    <property type="evidence" value="ECO:0007669"/>
    <property type="project" value="UniProtKB-KW"/>
</dbReference>
<evidence type="ECO:0000256" key="10">
    <source>
        <dbReference type="ARBA" id="ARBA00022909"/>
    </source>
</evidence>
<evidence type="ECO:0000256" key="8">
    <source>
        <dbReference type="ARBA" id="ARBA00022723"/>
    </source>
</evidence>
<keyword evidence="8 12" id="KW-0479">Metal-binding</keyword>
<dbReference type="UniPathway" id="UPA00077">
    <property type="reaction ID" value="UER00156"/>
</dbReference>
<evidence type="ECO:0000256" key="3">
    <source>
        <dbReference type="ARBA" id="ARBA00004763"/>
    </source>
</evidence>
<evidence type="ECO:0000313" key="14">
    <source>
        <dbReference type="EMBL" id="SEP89959.1"/>
    </source>
</evidence>
<keyword evidence="9 12" id="KW-0460">Magnesium</keyword>